<evidence type="ECO:0000313" key="6">
    <source>
        <dbReference type="EMBL" id="KAF7197143.1"/>
    </source>
</evidence>
<name>A0A8H6VLU3_9PEZI</name>
<organism evidence="6 7">
    <name type="scientific">Pseudocercospora fuligena</name>
    <dbReference type="NCBI Taxonomy" id="685502"/>
    <lineage>
        <taxon>Eukaryota</taxon>
        <taxon>Fungi</taxon>
        <taxon>Dikarya</taxon>
        <taxon>Ascomycota</taxon>
        <taxon>Pezizomycotina</taxon>
        <taxon>Dothideomycetes</taxon>
        <taxon>Dothideomycetidae</taxon>
        <taxon>Mycosphaerellales</taxon>
        <taxon>Mycosphaerellaceae</taxon>
        <taxon>Pseudocercospora</taxon>
    </lineage>
</organism>
<evidence type="ECO:0000256" key="3">
    <source>
        <dbReference type="SAM" id="MobiDB-lite"/>
    </source>
</evidence>
<comment type="caution">
    <text evidence="6">The sequence shown here is derived from an EMBL/GenBank/DDBJ whole genome shotgun (WGS) entry which is preliminary data.</text>
</comment>
<keyword evidence="6" id="KW-0418">Kinase</keyword>
<dbReference type="CDD" id="cd00082">
    <property type="entry name" value="HisKA"/>
    <property type="match status" value="1"/>
</dbReference>
<dbReference type="Pfam" id="PF00072">
    <property type="entry name" value="Response_reg"/>
    <property type="match status" value="1"/>
</dbReference>
<feature type="domain" description="Response regulatory" evidence="5">
    <location>
        <begin position="732"/>
        <end position="904"/>
    </location>
</feature>
<protein>
    <submittedName>
        <fullName evidence="6">Hybrid signal transduction histidine kinase K</fullName>
    </submittedName>
</protein>
<dbReference type="PROSITE" id="PS50109">
    <property type="entry name" value="HIS_KIN"/>
    <property type="match status" value="1"/>
</dbReference>
<dbReference type="Gene3D" id="3.40.50.2300">
    <property type="match status" value="1"/>
</dbReference>
<keyword evidence="7" id="KW-1185">Reference proteome</keyword>
<dbReference type="AlphaFoldDB" id="A0A8H6VLU3"/>
<dbReference type="Gene3D" id="3.30.450.20">
    <property type="entry name" value="PAS domain"/>
    <property type="match status" value="1"/>
</dbReference>
<dbReference type="InterPro" id="IPR036097">
    <property type="entry name" value="HisK_dim/P_sf"/>
</dbReference>
<evidence type="ECO:0000256" key="2">
    <source>
        <dbReference type="PROSITE-ProRule" id="PRU00169"/>
    </source>
</evidence>
<reference evidence="6" key="1">
    <citation type="submission" date="2020-04" db="EMBL/GenBank/DDBJ databases">
        <title>Draft genome resource of the tomato pathogen Pseudocercospora fuligena.</title>
        <authorList>
            <person name="Zaccaron A."/>
        </authorList>
    </citation>
    <scope>NUCLEOTIDE SEQUENCE</scope>
    <source>
        <strain evidence="6">PF001</strain>
    </source>
</reference>
<dbReference type="SUPFAM" id="SSF52172">
    <property type="entry name" value="CheY-like"/>
    <property type="match status" value="2"/>
</dbReference>
<dbReference type="Pfam" id="PF00512">
    <property type="entry name" value="HisKA"/>
    <property type="match status" value="1"/>
</dbReference>
<dbReference type="Proteomes" id="UP000660729">
    <property type="component" value="Unassembled WGS sequence"/>
</dbReference>
<dbReference type="SUPFAM" id="SSF55874">
    <property type="entry name" value="ATPase domain of HSP90 chaperone/DNA topoisomerase II/histidine kinase"/>
    <property type="match status" value="1"/>
</dbReference>
<keyword evidence="6" id="KW-0808">Transferase</keyword>
<gene>
    <name evidence="6" type="ORF">HII31_01568</name>
</gene>
<dbReference type="InterPro" id="IPR001789">
    <property type="entry name" value="Sig_transdc_resp-reg_receiver"/>
</dbReference>
<dbReference type="SMART" id="SM00388">
    <property type="entry name" value="HisKA"/>
    <property type="match status" value="1"/>
</dbReference>
<dbReference type="GO" id="GO:0000155">
    <property type="term" value="F:phosphorelay sensor kinase activity"/>
    <property type="evidence" value="ECO:0007669"/>
    <property type="project" value="InterPro"/>
</dbReference>
<dbReference type="InterPro" id="IPR035965">
    <property type="entry name" value="PAS-like_dom_sf"/>
</dbReference>
<evidence type="ECO:0000259" key="5">
    <source>
        <dbReference type="PROSITE" id="PS50110"/>
    </source>
</evidence>
<dbReference type="SMART" id="SM00448">
    <property type="entry name" value="REC"/>
    <property type="match status" value="1"/>
</dbReference>
<keyword evidence="1 2" id="KW-0597">Phosphoprotein</keyword>
<evidence type="ECO:0000256" key="1">
    <source>
        <dbReference type="ARBA" id="ARBA00022553"/>
    </source>
</evidence>
<dbReference type="CDD" id="cd17546">
    <property type="entry name" value="REC_hyHK_CKI1_RcsC-like"/>
    <property type="match status" value="1"/>
</dbReference>
<dbReference type="PANTHER" id="PTHR43719">
    <property type="entry name" value="TWO-COMPONENT HISTIDINE KINASE"/>
    <property type="match status" value="1"/>
</dbReference>
<dbReference type="InterPro" id="IPR050956">
    <property type="entry name" value="2C_system_His_kinase"/>
</dbReference>
<feature type="domain" description="Histidine kinase" evidence="4">
    <location>
        <begin position="406"/>
        <end position="668"/>
    </location>
</feature>
<dbReference type="InterPro" id="IPR004358">
    <property type="entry name" value="Sig_transdc_His_kin-like_C"/>
</dbReference>
<dbReference type="SMART" id="SM00387">
    <property type="entry name" value="HATPase_c"/>
    <property type="match status" value="1"/>
</dbReference>
<dbReference type="InterPro" id="IPR003661">
    <property type="entry name" value="HisK_dim/P_dom"/>
</dbReference>
<dbReference type="Pfam" id="PF02518">
    <property type="entry name" value="HATPase_c"/>
    <property type="match status" value="1"/>
</dbReference>
<dbReference type="EMBL" id="JABCIY010000019">
    <property type="protein sequence ID" value="KAF7197143.1"/>
    <property type="molecule type" value="Genomic_DNA"/>
</dbReference>
<dbReference type="InterPro" id="IPR011006">
    <property type="entry name" value="CheY-like_superfamily"/>
</dbReference>
<dbReference type="PROSITE" id="PS50110">
    <property type="entry name" value="RESPONSE_REGULATORY"/>
    <property type="match status" value="1"/>
</dbReference>
<dbReference type="InterPro" id="IPR005467">
    <property type="entry name" value="His_kinase_dom"/>
</dbReference>
<sequence length="911" mass="100874">MTATSSTRLPLPYESLALAPSIATATSAMVNLVKRRSNSIRRFDWTRDLGLSSDFQRCTRENVDWTASPLGPMLDWPASLRQMVLVCLADSAPSAVLWGSDTAIVYNEPFSLLIGNKHPKLQGQLVHGELFDVCADLDAVWQRQAVDGSTVTIKNQRIRQERLGFVEERTYHWKLVPVIGDDGFVTGSLVSLEDNDKVPPRRERSKSAAREFGNAIKGAANTTASNILRLEQHFSGKTCNCEKLFQATQQLRIHEQRYEKFADFAPVGIAALDKDYQIEWANKAYFDTMAAPEDAKSFFAYLHPEDVAMAQGYFDTGAFRDDSFTFECRLKKWAAKKASSPLESPRPLEPSPSWVLVSAYRETDHEQHTMCWLIDITAHKNAEEFLRKRMDEAVEMRQQKERFIDLISHEIRNPLSAMTHCIDDIIETAKQEAIGQTDDVLEAAQTISYCTQHIKNIVGDVLTLSKLDSRLVEICPQPTQPKLLVQEALKMFTRELRASAIDLELDIDPSLAELEVDWLMMDPGRFLQVLINLTTNAIKVVKDRSKRLITVKLSATHGPACKASDEVQCVLPRQARKPVEFPQPHDQTKSLYLVCSVEDTGPGLEKHELASLFERFAQENPKTESRYGGSGLGLFISRDLTELQGGRIGVASQPGVGSKFVFSVEVKRATEPAVQVQVPSVEITKGLQASISCESPVATNSASVLPTQEPLRGQGIIRKDSIKNKDTPAPRKLLIVEDNSINAKVLSNQLRKRGYDVSVAIHGEEALEKLKMTTAPSRPSPVSNASTASILSTTTSTPSVDSVLSTAIRRKPVPSSAQTIPPAQSDFDVVLMDIEMPVMDGITCAQQIRAFEANQGAHHRLPIIAVTANVRSEHGNAALEAGMDAITTKPYKIEDLVKQIEQFVSCSPCPS</sequence>
<accession>A0A8H6VLU3</accession>
<feature type="compositionally biased region" description="Polar residues" evidence="3">
    <location>
        <begin position="774"/>
        <end position="785"/>
    </location>
</feature>
<feature type="modified residue" description="4-aspartylphosphate" evidence="2">
    <location>
        <position position="833"/>
    </location>
</feature>
<evidence type="ECO:0000313" key="7">
    <source>
        <dbReference type="Proteomes" id="UP000660729"/>
    </source>
</evidence>
<dbReference type="Gene3D" id="3.30.565.10">
    <property type="entry name" value="Histidine kinase-like ATPase, C-terminal domain"/>
    <property type="match status" value="1"/>
</dbReference>
<feature type="region of interest" description="Disordered" evidence="3">
    <location>
        <begin position="773"/>
        <end position="796"/>
    </location>
</feature>
<dbReference type="SUPFAM" id="SSF55785">
    <property type="entry name" value="PYP-like sensor domain (PAS domain)"/>
    <property type="match status" value="1"/>
</dbReference>
<dbReference type="InterPro" id="IPR036890">
    <property type="entry name" value="HATPase_C_sf"/>
</dbReference>
<dbReference type="CDD" id="cd00130">
    <property type="entry name" value="PAS"/>
    <property type="match status" value="1"/>
</dbReference>
<dbReference type="InterPro" id="IPR003594">
    <property type="entry name" value="HATPase_dom"/>
</dbReference>
<dbReference type="InterPro" id="IPR000014">
    <property type="entry name" value="PAS"/>
</dbReference>
<feature type="compositionally biased region" description="Low complexity" evidence="3">
    <location>
        <begin position="786"/>
        <end position="796"/>
    </location>
</feature>
<dbReference type="Gene3D" id="1.10.287.130">
    <property type="match status" value="1"/>
</dbReference>
<dbReference type="SUPFAM" id="SSF47384">
    <property type="entry name" value="Homodimeric domain of signal transducing histidine kinase"/>
    <property type="match status" value="1"/>
</dbReference>
<proteinExistence type="predicted"/>
<dbReference type="PRINTS" id="PR00344">
    <property type="entry name" value="BCTRLSENSOR"/>
</dbReference>
<dbReference type="PANTHER" id="PTHR43719:SF60">
    <property type="entry name" value="HISTIDINE KINASE G2"/>
    <property type="match status" value="1"/>
</dbReference>
<dbReference type="OrthoDB" id="60033at2759"/>
<evidence type="ECO:0000259" key="4">
    <source>
        <dbReference type="PROSITE" id="PS50109"/>
    </source>
</evidence>